<dbReference type="KEGG" id="npy:NPRO_25010"/>
<protein>
    <submittedName>
        <fullName evidence="1">Uncharacterized protein</fullName>
    </submittedName>
</protein>
<reference evidence="1" key="1">
    <citation type="journal article" name="DNA Res.">
        <title>The physiological potential of anammox bacteria as revealed by their core genome structure.</title>
        <authorList>
            <person name="Okubo T."/>
            <person name="Toyoda A."/>
            <person name="Fukuhara K."/>
            <person name="Uchiyama I."/>
            <person name="Harigaya Y."/>
            <person name="Kuroiwa M."/>
            <person name="Suzuki T."/>
            <person name="Murakami Y."/>
            <person name="Suwa Y."/>
            <person name="Takami H."/>
        </authorList>
    </citation>
    <scope>NUCLEOTIDE SEQUENCE</scope>
    <source>
        <strain evidence="1">317325-2</strain>
    </source>
</reference>
<gene>
    <name evidence="1" type="ORF">NPRO_25010</name>
</gene>
<evidence type="ECO:0000313" key="2">
    <source>
        <dbReference type="Proteomes" id="UP000662873"/>
    </source>
</evidence>
<sequence length="157" mass="17243">MEGQGDNVSDKDAEPSNWVNGSDANVAIFGFNDNVMSTLKAGDRSQYVPYNNANGALIMVDKLTLHVEKLLGELSGGVIALTALNRANFDFPPRAFSHGNNGINYMRVLNMQRSGDPDATLHTIYRASSEGNEDWVQFDDWGLVKKAFAQFPEGMLQ</sequence>
<name>A0A809S6V1_9BACT</name>
<dbReference type="EMBL" id="AP021858">
    <property type="protein sequence ID" value="BBO24906.1"/>
    <property type="molecule type" value="Genomic_DNA"/>
</dbReference>
<evidence type="ECO:0000313" key="1">
    <source>
        <dbReference type="EMBL" id="BBO24906.1"/>
    </source>
</evidence>
<dbReference type="AlphaFoldDB" id="A0A809S6V1"/>
<organism evidence="1 2">
    <name type="scientific">Candidatus Nitrosymbiomonas proteolyticus</name>
    <dbReference type="NCBI Taxonomy" id="2608984"/>
    <lineage>
        <taxon>Bacteria</taxon>
        <taxon>Bacillati</taxon>
        <taxon>Armatimonadota</taxon>
        <taxon>Armatimonadota incertae sedis</taxon>
        <taxon>Candidatus Nitrosymbiomonas</taxon>
    </lineage>
</organism>
<accession>A0A809S6V1</accession>
<proteinExistence type="predicted"/>
<dbReference type="Proteomes" id="UP000662873">
    <property type="component" value="Chromosome"/>
</dbReference>